<evidence type="ECO:0000256" key="1">
    <source>
        <dbReference type="ARBA" id="ARBA00022801"/>
    </source>
</evidence>
<dbReference type="InterPro" id="IPR014051">
    <property type="entry name" value="Phosphoesterase_HXTX"/>
</dbReference>
<dbReference type="PANTHER" id="PTHR35561">
    <property type="entry name" value="RNA 2',3'-CYCLIC PHOSPHODIESTERASE"/>
    <property type="match status" value="1"/>
</dbReference>
<accession>A0A6M4MC37</accession>
<evidence type="ECO:0000313" key="5">
    <source>
        <dbReference type="Proteomes" id="UP000219285"/>
    </source>
</evidence>
<dbReference type="SUPFAM" id="SSF55144">
    <property type="entry name" value="LigT-like"/>
    <property type="match status" value="1"/>
</dbReference>
<feature type="active site" description="Proton donor" evidence="2">
    <location>
        <position position="60"/>
    </location>
</feature>
<reference evidence="4 5" key="2">
    <citation type="submission" date="2020-04" db="EMBL/GenBank/DDBJ databases">
        <title>Complete genome sequence of Alteromonas pelagimontana 5.12T.</title>
        <authorList>
            <person name="Sinha R.K."/>
            <person name="Krishnan K.P."/>
            <person name="Kurian J.P."/>
        </authorList>
    </citation>
    <scope>NUCLEOTIDE SEQUENCE [LARGE SCALE GENOMIC DNA]</scope>
    <source>
        <strain evidence="4 5">5.12</strain>
    </source>
</reference>
<dbReference type="GO" id="GO:0004113">
    <property type="term" value="F:2',3'-cyclic-nucleotide 3'-phosphodiesterase activity"/>
    <property type="evidence" value="ECO:0007669"/>
    <property type="project" value="InterPro"/>
</dbReference>
<dbReference type="NCBIfam" id="TIGR02258">
    <property type="entry name" value="2_5_ligase"/>
    <property type="match status" value="1"/>
</dbReference>
<dbReference type="Proteomes" id="UP000219285">
    <property type="component" value="Chromosome"/>
</dbReference>
<dbReference type="HAMAP" id="MF_01940">
    <property type="entry name" value="RNA_CPDase"/>
    <property type="match status" value="1"/>
</dbReference>
<keyword evidence="5" id="KW-1185">Reference proteome</keyword>
<feature type="domain" description="Phosphoesterase HXTX" evidence="3">
    <location>
        <begin position="109"/>
        <end position="183"/>
    </location>
</feature>
<comment type="catalytic activity">
    <reaction evidence="2">
        <text>a 3'-end 2',3'-cyclophospho-ribonucleotide-RNA + H2O = a 3'-end 2'-phospho-ribonucleotide-RNA + H(+)</text>
        <dbReference type="Rhea" id="RHEA:11828"/>
        <dbReference type="Rhea" id="RHEA-COMP:10464"/>
        <dbReference type="Rhea" id="RHEA-COMP:17353"/>
        <dbReference type="ChEBI" id="CHEBI:15377"/>
        <dbReference type="ChEBI" id="CHEBI:15378"/>
        <dbReference type="ChEBI" id="CHEBI:83064"/>
        <dbReference type="ChEBI" id="CHEBI:173113"/>
        <dbReference type="EC" id="3.1.4.58"/>
    </reaction>
</comment>
<dbReference type="InterPro" id="IPR004175">
    <property type="entry name" value="RNA_CPDase"/>
</dbReference>
<comment type="similarity">
    <text evidence="2">Belongs to the 2H phosphoesterase superfamily. ThpR family.</text>
</comment>
<evidence type="ECO:0000259" key="3">
    <source>
        <dbReference type="Pfam" id="PF02834"/>
    </source>
</evidence>
<organism evidence="4 5">
    <name type="scientific">Alteromonas pelagimontana</name>
    <dbReference type="NCBI Taxonomy" id="1858656"/>
    <lineage>
        <taxon>Bacteria</taxon>
        <taxon>Pseudomonadati</taxon>
        <taxon>Pseudomonadota</taxon>
        <taxon>Gammaproteobacteria</taxon>
        <taxon>Alteromonadales</taxon>
        <taxon>Alteromonadaceae</taxon>
        <taxon>Alteromonas/Salinimonas group</taxon>
        <taxon>Alteromonas</taxon>
    </lineage>
</organism>
<dbReference type="AlphaFoldDB" id="A0A6M4MC37"/>
<dbReference type="KEGG" id="apel:CA267_007370"/>
<reference evidence="5" key="1">
    <citation type="submission" date="2014-12" db="EMBL/GenBank/DDBJ databases">
        <title>Complete genome sequence of a multi-drug resistant Klebsiella pneumoniae.</title>
        <authorList>
            <person name="Hua X."/>
            <person name="Chen Q."/>
            <person name="Li X."/>
            <person name="Feng Y."/>
            <person name="Ruan Z."/>
            <person name="Yu Y."/>
        </authorList>
    </citation>
    <scope>NUCLEOTIDE SEQUENCE [LARGE SCALE GENOMIC DNA]</scope>
    <source>
        <strain evidence="5">5.12</strain>
    </source>
</reference>
<gene>
    <name evidence="4" type="primary">thpR</name>
    <name evidence="4" type="ORF">CA267_007370</name>
</gene>
<feature type="domain" description="Phosphoesterase HXTX" evidence="3">
    <location>
        <begin position="52"/>
        <end position="101"/>
    </location>
</feature>
<feature type="active site" description="Proton acceptor" evidence="2">
    <location>
        <position position="142"/>
    </location>
</feature>
<dbReference type="GO" id="GO:0008664">
    <property type="term" value="F:RNA 2',3'-cyclic 3'-phosphodiesterase activity"/>
    <property type="evidence" value="ECO:0007669"/>
    <property type="project" value="UniProtKB-EC"/>
</dbReference>
<dbReference type="EMBL" id="CP052766">
    <property type="protein sequence ID" value="QJR80609.1"/>
    <property type="molecule type" value="Genomic_DNA"/>
</dbReference>
<dbReference type="EC" id="3.1.4.58" evidence="2"/>
<keyword evidence="1 2" id="KW-0378">Hydrolase</keyword>
<proteinExistence type="inferred from homology"/>
<evidence type="ECO:0000313" key="4">
    <source>
        <dbReference type="EMBL" id="QJR80609.1"/>
    </source>
</evidence>
<dbReference type="RefSeq" id="WP_075608084.1">
    <property type="nucleotide sequence ID" value="NZ_CP052766.1"/>
</dbReference>
<dbReference type="OrthoDB" id="7061261at2"/>
<dbReference type="InterPro" id="IPR009097">
    <property type="entry name" value="Cyclic_Pdiesterase"/>
</dbReference>
<evidence type="ECO:0000256" key="2">
    <source>
        <dbReference type="HAMAP-Rule" id="MF_01940"/>
    </source>
</evidence>
<feature type="short sequence motif" description="HXTX 2" evidence="2">
    <location>
        <begin position="142"/>
        <end position="145"/>
    </location>
</feature>
<name>A0A6M4MC37_9ALTE</name>
<dbReference type="Gene3D" id="3.90.1140.10">
    <property type="entry name" value="Cyclic phosphodiesterase"/>
    <property type="match status" value="1"/>
</dbReference>
<dbReference type="PANTHER" id="PTHR35561:SF1">
    <property type="entry name" value="RNA 2',3'-CYCLIC PHOSPHODIESTERASE"/>
    <property type="match status" value="1"/>
</dbReference>
<dbReference type="Pfam" id="PF02834">
    <property type="entry name" value="LigT_PEase"/>
    <property type="match status" value="2"/>
</dbReference>
<protein>
    <recommendedName>
        <fullName evidence="2">RNA 2',3'-cyclic phosphodiesterase</fullName>
        <shortName evidence="2">RNA 2',3'-CPDase</shortName>
        <ecNumber evidence="2">3.1.4.58</ecNumber>
    </recommendedName>
</protein>
<feature type="short sequence motif" description="HXTX 1" evidence="2">
    <location>
        <begin position="60"/>
        <end position="63"/>
    </location>
</feature>
<sequence>MRCFIGLDLAPKEKLSLESWRQQALPEISPREPAGKKPVKKRFGASTAATPVAVPAANYHITLAFLGDVTPRQHEALIQALDDISAPPLTLCLDSTGMWGGPKIMFAAPTKVPEELTLLAKQIRQVSRRVGIALDNREYLPHVTLVRKVTAAVPAPLLPPSVTCSFNHFHLFESVSTPSGVVYPVRQSWQLQSLLSIREQLKRGLI</sequence>
<comment type="function">
    <text evidence="2">Hydrolyzes RNA 2',3'-cyclic phosphodiester to an RNA 2'-phosphomonoester.</text>
</comment>